<proteinExistence type="predicted"/>
<name>A0AAX3DT20_RHOPL</name>
<dbReference type="AlphaFoldDB" id="A0AAX3DT20"/>
<evidence type="ECO:0000313" key="3">
    <source>
        <dbReference type="Proteomes" id="UP001163166"/>
    </source>
</evidence>
<evidence type="ECO:0000259" key="1">
    <source>
        <dbReference type="Pfam" id="PF12802"/>
    </source>
</evidence>
<dbReference type="Pfam" id="PF12802">
    <property type="entry name" value="MarR_2"/>
    <property type="match status" value="1"/>
</dbReference>
<dbReference type="SUPFAM" id="SSF46785">
    <property type="entry name" value="Winged helix' DNA-binding domain"/>
    <property type="match status" value="1"/>
</dbReference>
<organism evidence="2 3">
    <name type="scientific">Rhodopseudomonas palustris</name>
    <dbReference type="NCBI Taxonomy" id="1076"/>
    <lineage>
        <taxon>Bacteria</taxon>
        <taxon>Pseudomonadati</taxon>
        <taxon>Pseudomonadota</taxon>
        <taxon>Alphaproteobacteria</taxon>
        <taxon>Hyphomicrobiales</taxon>
        <taxon>Nitrobacteraceae</taxon>
        <taxon>Rhodopseudomonas</taxon>
    </lineage>
</organism>
<feature type="domain" description="HTH marR-type" evidence="1">
    <location>
        <begin position="68"/>
        <end position="112"/>
    </location>
</feature>
<evidence type="ECO:0000313" key="2">
    <source>
        <dbReference type="EMBL" id="UYO38007.1"/>
    </source>
</evidence>
<dbReference type="InterPro" id="IPR000835">
    <property type="entry name" value="HTH_MarR-typ"/>
</dbReference>
<accession>A0AAX3DT20</accession>
<gene>
    <name evidence="2" type="ORF">KQX62_14805</name>
</gene>
<dbReference type="InterPro" id="IPR036390">
    <property type="entry name" value="WH_DNA-bd_sf"/>
</dbReference>
<dbReference type="EMBL" id="CP076676">
    <property type="protein sequence ID" value="UYO38007.1"/>
    <property type="molecule type" value="Genomic_DNA"/>
</dbReference>
<sequence length="157" mass="17280">MRTTFAARCPAVCDNVMLEVSEIRLLRLSSHLLHDEAAFSIMTTSEDAGWLERLSLILDAFREIHPEITANQILVLLQIGGKPGITQRELSDRTGLKDGTISRICALMSERGHQDRAGLSIVDIRGVPGDYRLKGQYLVGRGTDLYARVQSLMTAGG</sequence>
<dbReference type="Proteomes" id="UP001163166">
    <property type="component" value="Chromosome"/>
</dbReference>
<dbReference type="RefSeq" id="WP_264073675.1">
    <property type="nucleotide sequence ID" value="NZ_CP076676.1"/>
</dbReference>
<protein>
    <submittedName>
        <fullName evidence="2">MarR family transcriptional regulator</fullName>
    </submittedName>
</protein>
<dbReference type="InterPro" id="IPR036388">
    <property type="entry name" value="WH-like_DNA-bd_sf"/>
</dbReference>
<dbReference type="Gene3D" id="1.10.10.10">
    <property type="entry name" value="Winged helix-like DNA-binding domain superfamily/Winged helix DNA-binding domain"/>
    <property type="match status" value="1"/>
</dbReference>
<reference evidence="2" key="1">
    <citation type="journal article" date="2022" name="Biol. Control">
        <title>In silico genomic analysis of Rhodopseudomonas palustris strains revealed potential biocontrol agents and crop yield enhancers.</title>
        <authorList>
            <person name="Surachat K."/>
            <person name="Kantachote D."/>
            <person name="Deachamag P."/>
            <person name="Wonglapsuwan M."/>
        </authorList>
    </citation>
    <scope>NUCLEOTIDE SEQUENCE</scope>
    <source>
        <strain evidence="2">TLS06</strain>
    </source>
</reference>
<dbReference type="GO" id="GO:0003700">
    <property type="term" value="F:DNA-binding transcription factor activity"/>
    <property type="evidence" value="ECO:0007669"/>
    <property type="project" value="InterPro"/>
</dbReference>